<dbReference type="Proteomes" id="UP000009320">
    <property type="component" value="Unassembled WGS sequence"/>
</dbReference>
<sequence>MKGGSKLTNVDLTKPKVPTQAPKWLGNYGKRMWPKLAAYLNKNSKIIRADEYLLQQYCSTYDLYRMAYDEIQKEGLQSKIYKTVVSPVDGSIVAKNFAGFRKNPAVQTMSDSLSKLNSIGRELGLSPKARSEMLELNAPTESKKSVAQSMKEFFK</sequence>
<name>I7KHP9_9LACO</name>
<gene>
    <name evidence="1" type="ORF">BN55_04240</name>
</gene>
<keyword evidence="2" id="KW-1185">Reference proteome</keyword>
<evidence type="ECO:0000313" key="2">
    <source>
        <dbReference type="Proteomes" id="UP000009320"/>
    </source>
</evidence>
<reference evidence="1 2" key="1">
    <citation type="submission" date="2012-06" db="EMBL/GenBank/DDBJ databases">
        <title>Draft Genome Sequence of Lactobacillus hominis Strain CRBIP 24.179T, isolated from human intestine.</title>
        <authorList>
            <person name="Cousin S."/>
            <person name="Ma L."/>
            <person name="Bizet C."/>
            <person name="Loux V."/>
            <person name="Bouchier C."/>
            <person name="Clermont D."/>
            <person name="Creno S."/>
        </authorList>
    </citation>
    <scope>NUCLEOTIDE SEQUENCE [LARGE SCALE GENOMIC DNA]</scope>
    <source>
        <strain evidence="2">CRBIP 24.179T</strain>
    </source>
</reference>
<dbReference type="GeneID" id="82847527"/>
<protein>
    <submittedName>
        <fullName evidence="1">Orf152 gp</fullName>
    </submittedName>
</protein>
<dbReference type="RefSeq" id="WP_008471357.1">
    <property type="nucleotide sequence ID" value="NZ_AYZP01000019.1"/>
</dbReference>
<dbReference type="InterPro" id="IPR006448">
    <property type="entry name" value="Phage_term_ssu_P27"/>
</dbReference>
<accession>I7KHP9</accession>
<dbReference type="PATRIC" id="fig|1423758.3.peg.799"/>
<dbReference type="NCBIfam" id="TIGR01558">
    <property type="entry name" value="sm_term_P27"/>
    <property type="match status" value="1"/>
</dbReference>
<organism evidence="1 2">
    <name type="scientific">Lactobacillus hominis DSM 23910 = CRBIP 24.179</name>
    <dbReference type="NCBI Taxonomy" id="1423758"/>
    <lineage>
        <taxon>Bacteria</taxon>
        <taxon>Bacillati</taxon>
        <taxon>Bacillota</taxon>
        <taxon>Bacilli</taxon>
        <taxon>Lactobacillales</taxon>
        <taxon>Lactobacillaceae</taxon>
        <taxon>Lactobacillus</taxon>
    </lineage>
</organism>
<comment type="caution">
    <text evidence="1">The sequence shown here is derived from an EMBL/GenBank/DDBJ whole genome shotgun (WGS) entry which is preliminary data.</text>
</comment>
<dbReference type="eggNOG" id="COG3747">
    <property type="taxonomic scope" value="Bacteria"/>
</dbReference>
<dbReference type="STRING" id="1423758.FC41_GL000793"/>
<evidence type="ECO:0000313" key="1">
    <source>
        <dbReference type="EMBL" id="CCI82310.1"/>
    </source>
</evidence>
<dbReference type="AlphaFoldDB" id="I7KHP9"/>
<dbReference type="Pfam" id="PF05119">
    <property type="entry name" value="Terminase_4"/>
    <property type="match status" value="1"/>
</dbReference>
<proteinExistence type="predicted"/>
<dbReference type="EMBL" id="CAKE01000020">
    <property type="protein sequence ID" value="CCI82310.1"/>
    <property type="molecule type" value="Genomic_DNA"/>
</dbReference>